<sequence length="359" mass="38845">MSGMWGNNIKLSIFGESHGEGIGITIDGLPSGFLLDIDRINFEMERRAPGRSSISTARKEGDKIEILSGIFNGRTTGTPLCGIIKNSDRRSKDYSKLKDLMRPGHADYTGNIRYEGFNDYRGGGHFSGRITAPLVFAGAICKQILESKGIRIVAHIKSIGSVCDDSFNPTNIQGDLIKNLPNMELPLVNSSLEDDMRNEILNAKISGDSVGGVIECAVVNINAGIGNPFFDSVESTLSHLLFSVPAVKGVEFGDGFNISKLKGSEANDEFYYDGDEIRTKTNHNGGVLGGITNGMPVIFKVAIKPTASISKPQHTINLQSKKEEELKIEGRHDPCIVQRALPVIESVAAIGILELLKGR</sequence>
<comment type="caution">
    <text evidence="13">The sequence shown here is derived from an EMBL/GenBank/DDBJ whole genome shotgun (WGS) entry which is preliminary data.</text>
</comment>
<keyword evidence="6 11" id="KW-0288">FMN</keyword>
<dbReference type="GO" id="GO:0004107">
    <property type="term" value="F:chorismate synthase activity"/>
    <property type="evidence" value="ECO:0007669"/>
    <property type="project" value="UniProtKB-EC"/>
</dbReference>
<comment type="similarity">
    <text evidence="2 11 12">Belongs to the chorismate synthase family.</text>
</comment>
<dbReference type="PROSITE" id="PS00787">
    <property type="entry name" value="CHORISMATE_SYNTHASE_1"/>
    <property type="match status" value="1"/>
</dbReference>
<evidence type="ECO:0000256" key="11">
    <source>
        <dbReference type="HAMAP-Rule" id="MF_00300"/>
    </source>
</evidence>
<protein>
    <recommendedName>
        <fullName evidence="3 11">Chorismate synthase</fullName>
        <shortName evidence="11">CS</shortName>
        <ecNumber evidence="3 11">4.2.3.5</ecNumber>
    </recommendedName>
    <alternativeName>
        <fullName evidence="11">5-enolpyruvylshikimate-3-phosphate phospholyase</fullName>
    </alternativeName>
</protein>
<dbReference type="CDD" id="cd07304">
    <property type="entry name" value="Chorismate_synthase"/>
    <property type="match status" value="1"/>
</dbReference>
<evidence type="ECO:0000256" key="5">
    <source>
        <dbReference type="ARBA" id="ARBA00022630"/>
    </source>
</evidence>
<dbReference type="PROSITE" id="PS00788">
    <property type="entry name" value="CHORISMATE_SYNTHASE_2"/>
    <property type="match status" value="1"/>
</dbReference>
<keyword evidence="8 11" id="KW-0521">NADP</keyword>
<name>A0ABS4EZ26_9CLOT</name>
<keyword evidence="14" id="KW-1185">Reference proteome</keyword>
<evidence type="ECO:0000256" key="6">
    <source>
        <dbReference type="ARBA" id="ARBA00022643"/>
    </source>
</evidence>
<dbReference type="Gene3D" id="3.60.150.10">
    <property type="entry name" value="Chorismate synthase AroC"/>
    <property type="match status" value="1"/>
</dbReference>
<dbReference type="RefSeq" id="WP_209795959.1">
    <property type="nucleotide sequence ID" value="NZ_JAGGJZ010000002.1"/>
</dbReference>
<dbReference type="EC" id="4.2.3.5" evidence="3 11"/>
<dbReference type="EMBL" id="JAGGJZ010000002">
    <property type="protein sequence ID" value="MBP1889244.1"/>
    <property type="molecule type" value="Genomic_DNA"/>
</dbReference>
<proteinExistence type="inferred from homology"/>
<evidence type="ECO:0000313" key="14">
    <source>
        <dbReference type="Proteomes" id="UP000783390"/>
    </source>
</evidence>
<accession>A0ABS4EZ26</accession>
<comment type="pathway">
    <text evidence="1 11 12">Metabolic intermediate biosynthesis; chorismate biosynthesis; chorismate from D-erythrose 4-phosphate and phosphoenolpyruvate: step 7/7.</text>
</comment>
<evidence type="ECO:0000256" key="7">
    <source>
        <dbReference type="ARBA" id="ARBA00022827"/>
    </source>
</evidence>
<comment type="cofactor">
    <cofactor evidence="11 12">
        <name>FMNH2</name>
        <dbReference type="ChEBI" id="CHEBI:57618"/>
    </cofactor>
    <text evidence="11 12">Reduced FMN (FMNH(2)).</text>
</comment>
<dbReference type="Pfam" id="PF01264">
    <property type="entry name" value="Chorismate_synt"/>
    <property type="match status" value="1"/>
</dbReference>
<keyword evidence="4 11" id="KW-0028">Amino-acid biosynthesis</keyword>
<organism evidence="13 14">
    <name type="scientific">Clostridium moniliforme</name>
    <dbReference type="NCBI Taxonomy" id="39489"/>
    <lineage>
        <taxon>Bacteria</taxon>
        <taxon>Bacillati</taxon>
        <taxon>Bacillota</taxon>
        <taxon>Clostridia</taxon>
        <taxon>Eubacteriales</taxon>
        <taxon>Clostridiaceae</taxon>
        <taxon>Clostridium</taxon>
    </lineage>
</organism>
<feature type="binding site" evidence="11">
    <location>
        <position position="289"/>
    </location>
    <ligand>
        <name>FMN</name>
        <dbReference type="ChEBI" id="CHEBI:58210"/>
    </ligand>
</feature>
<evidence type="ECO:0000256" key="4">
    <source>
        <dbReference type="ARBA" id="ARBA00022605"/>
    </source>
</evidence>
<evidence type="ECO:0000256" key="2">
    <source>
        <dbReference type="ARBA" id="ARBA00008014"/>
    </source>
</evidence>
<comment type="subunit">
    <text evidence="11">Homotetramer.</text>
</comment>
<dbReference type="NCBIfam" id="TIGR00033">
    <property type="entry name" value="aroC"/>
    <property type="match status" value="1"/>
</dbReference>
<dbReference type="PROSITE" id="PS00789">
    <property type="entry name" value="CHORISMATE_SYNTHASE_3"/>
    <property type="match status" value="1"/>
</dbReference>
<feature type="binding site" evidence="11">
    <location>
        <begin position="125"/>
        <end position="127"/>
    </location>
    <ligand>
        <name>FMN</name>
        <dbReference type="ChEBI" id="CHEBI:58210"/>
    </ligand>
</feature>
<reference evidence="13 14" key="1">
    <citation type="submission" date="2021-03" db="EMBL/GenBank/DDBJ databases">
        <title>Genomic Encyclopedia of Type Strains, Phase IV (KMG-IV): sequencing the most valuable type-strain genomes for metagenomic binning, comparative biology and taxonomic classification.</title>
        <authorList>
            <person name="Goeker M."/>
        </authorList>
    </citation>
    <scope>NUCLEOTIDE SEQUENCE [LARGE SCALE GENOMIC DNA]</scope>
    <source>
        <strain evidence="13 14">DSM 3984</strain>
    </source>
</reference>
<dbReference type="InterPro" id="IPR020541">
    <property type="entry name" value="Chorismate_synthase_CS"/>
</dbReference>
<feature type="binding site" evidence="11">
    <location>
        <begin position="304"/>
        <end position="308"/>
    </location>
    <ligand>
        <name>FMN</name>
        <dbReference type="ChEBI" id="CHEBI:58210"/>
    </ligand>
</feature>
<evidence type="ECO:0000313" key="13">
    <source>
        <dbReference type="EMBL" id="MBP1889244.1"/>
    </source>
</evidence>
<dbReference type="PANTHER" id="PTHR21085">
    <property type="entry name" value="CHORISMATE SYNTHASE"/>
    <property type="match status" value="1"/>
</dbReference>
<evidence type="ECO:0000256" key="12">
    <source>
        <dbReference type="RuleBase" id="RU000605"/>
    </source>
</evidence>
<keyword evidence="10 11" id="KW-0456">Lyase</keyword>
<evidence type="ECO:0000256" key="9">
    <source>
        <dbReference type="ARBA" id="ARBA00023141"/>
    </source>
</evidence>
<comment type="catalytic activity">
    <reaction evidence="11 12">
        <text>5-O-(1-carboxyvinyl)-3-phosphoshikimate = chorismate + phosphate</text>
        <dbReference type="Rhea" id="RHEA:21020"/>
        <dbReference type="ChEBI" id="CHEBI:29748"/>
        <dbReference type="ChEBI" id="CHEBI:43474"/>
        <dbReference type="ChEBI" id="CHEBI:57701"/>
        <dbReference type="EC" id="4.2.3.5"/>
    </reaction>
</comment>
<keyword evidence="9 11" id="KW-0057">Aromatic amino acid biosynthesis</keyword>
<feature type="binding site" evidence="11">
    <location>
        <position position="47"/>
    </location>
    <ligand>
        <name>NADP(+)</name>
        <dbReference type="ChEBI" id="CHEBI:58349"/>
    </ligand>
</feature>
<keyword evidence="7 11" id="KW-0274">FAD</keyword>
<dbReference type="PANTHER" id="PTHR21085:SF0">
    <property type="entry name" value="CHORISMATE SYNTHASE"/>
    <property type="match status" value="1"/>
</dbReference>
<dbReference type="NCBIfam" id="NF003793">
    <property type="entry name" value="PRK05382.1"/>
    <property type="match status" value="1"/>
</dbReference>
<gene>
    <name evidence="11" type="primary">aroC</name>
    <name evidence="13" type="ORF">J2Z53_000825</name>
</gene>
<dbReference type="InterPro" id="IPR000453">
    <property type="entry name" value="Chorismate_synth"/>
</dbReference>
<comment type="caution">
    <text evidence="11">Lacks conserved residue(s) required for the propagation of feature annotation.</text>
</comment>
<evidence type="ECO:0000256" key="10">
    <source>
        <dbReference type="ARBA" id="ARBA00023239"/>
    </source>
</evidence>
<dbReference type="HAMAP" id="MF_00300">
    <property type="entry name" value="Chorismate_synth"/>
    <property type="match status" value="1"/>
</dbReference>
<dbReference type="Proteomes" id="UP000783390">
    <property type="component" value="Unassembled WGS sequence"/>
</dbReference>
<dbReference type="SUPFAM" id="SSF103263">
    <property type="entry name" value="Chorismate synthase, AroC"/>
    <property type="match status" value="1"/>
</dbReference>
<dbReference type="PIRSF" id="PIRSF001456">
    <property type="entry name" value="Chorismate_synth"/>
    <property type="match status" value="1"/>
</dbReference>
<feature type="binding site" evidence="11">
    <location>
        <position position="331"/>
    </location>
    <ligand>
        <name>FMN</name>
        <dbReference type="ChEBI" id="CHEBI:58210"/>
    </ligand>
</feature>
<evidence type="ECO:0000256" key="1">
    <source>
        <dbReference type="ARBA" id="ARBA00005044"/>
    </source>
</evidence>
<dbReference type="InterPro" id="IPR035904">
    <property type="entry name" value="Chorismate_synth_AroC_sf"/>
</dbReference>
<evidence type="ECO:0000256" key="3">
    <source>
        <dbReference type="ARBA" id="ARBA00013036"/>
    </source>
</evidence>
<keyword evidence="5 11" id="KW-0285">Flavoprotein</keyword>
<comment type="function">
    <text evidence="11">Catalyzes the anti-1,4-elimination of the C-3 phosphate and the C-6 proR hydrogen from 5-enolpyruvylshikimate-3-phosphate (EPSP) to yield chorismate, which is the branch point compound that serves as the starting substrate for the three terminal pathways of aromatic amino acid biosynthesis. This reaction introduces a second double bond into the aromatic ring system.</text>
</comment>
<evidence type="ECO:0000256" key="8">
    <source>
        <dbReference type="ARBA" id="ARBA00022857"/>
    </source>
</evidence>